<accession>A0A832A3G9</accession>
<keyword evidence="1" id="KW-0597">Phosphoprotein</keyword>
<organism evidence="3">
    <name type="scientific">Desulfacinum infernum</name>
    <dbReference type="NCBI Taxonomy" id="35837"/>
    <lineage>
        <taxon>Bacteria</taxon>
        <taxon>Pseudomonadati</taxon>
        <taxon>Thermodesulfobacteriota</taxon>
        <taxon>Syntrophobacteria</taxon>
        <taxon>Syntrophobacterales</taxon>
        <taxon>Syntrophobacteraceae</taxon>
        <taxon>Desulfacinum</taxon>
    </lineage>
</organism>
<name>A0A832A3G9_9BACT</name>
<feature type="modified residue" description="4-aspartylphosphate" evidence="1">
    <location>
        <position position="52"/>
    </location>
</feature>
<evidence type="ECO:0000256" key="1">
    <source>
        <dbReference type="PROSITE-ProRule" id="PRU00169"/>
    </source>
</evidence>
<evidence type="ECO:0000259" key="2">
    <source>
        <dbReference type="PROSITE" id="PS50110"/>
    </source>
</evidence>
<dbReference type="Gene3D" id="3.40.50.2300">
    <property type="match status" value="1"/>
</dbReference>
<dbReference type="GO" id="GO:0000160">
    <property type="term" value="P:phosphorelay signal transduction system"/>
    <property type="evidence" value="ECO:0007669"/>
    <property type="project" value="InterPro"/>
</dbReference>
<feature type="domain" description="Response regulatory" evidence="2">
    <location>
        <begin position="3"/>
        <end position="116"/>
    </location>
</feature>
<dbReference type="EMBL" id="DSTK01000022">
    <property type="protein sequence ID" value="HFK97211.1"/>
    <property type="molecule type" value="Genomic_DNA"/>
</dbReference>
<dbReference type="InterPro" id="IPR001789">
    <property type="entry name" value="Sig_transdc_resp-reg_receiver"/>
</dbReference>
<reference evidence="3" key="1">
    <citation type="journal article" date="2020" name="mSystems">
        <title>Genome- and Community-Level Interaction Insights into Carbon Utilization and Element Cycling Functions of Hydrothermarchaeota in Hydrothermal Sediment.</title>
        <authorList>
            <person name="Zhou Z."/>
            <person name="Liu Y."/>
            <person name="Xu W."/>
            <person name="Pan J."/>
            <person name="Luo Z.H."/>
            <person name="Li M."/>
        </authorList>
    </citation>
    <scope>NUCLEOTIDE SEQUENCE [LARGE SCALE GENOMIC DNA]</scope>
    <source>
        <strain evidence="3">SpSt-456</strain>
    </source>
</reference>
<dbReference type="PROSITE" id="PS50110">
    <property type="entry name" value="RESPONSE_REGULATORY"/>
    <property type="match status" value="1"/>
</dbReference>
<evidence type="ECO:0000313" key="3">
    <source>
        <dbReference type="EMBL" id="HFK97211.1"/>
    </source>
</evidence>
<dbReference type="AlphaFoldDB" id="A0A832A3G9"/>
<proteinExistence type="predicted"/>
<dbReference type="InterPro" id="IPR011006">
    <property type="entry name" value="CheY-like_superfamily"/>
</dbReference>
<gene>
    <name evidence="3" type="ORF">ENS06_07790</name>
</gene>
<dbReference type="SUPFAM" id="SSF52172">
    <property type="entry name" value="CheY-like"/>
    <property type="match status" value="1"/>
</dbReference>
<comment type="caution">
    <text evidence="3">The sequence shown here is derived from an EMBL/GenBank/DDBJ whole genome shotgun (WGS) entry which is preliminary data.</text>
</comment>
<protein>
    <submittedName>
        <fullName evidence="3">Response regulator</fullName>
    </submittedName>
</protein>
<sequence length="117" mass="13358">MKDLFILCEDENLVKTLAHAAEHMGYRTRSFSTLDHLSQAAAQDHPMIILLDLDNASARSESIQRTAQLTPHTPIIALSGRSFHPELADAFARHIRVCLRKPLDMEELSFWLRSFCR</sequence>